<dbReference type="AlphaFoldDB" id="A0AAE1GPS9"/>
<name>A0AAE1GPS9_9NEOP</name>
<evidence type="ECO:0000313" key="2">
    <source>
        <dbReference type="EMBL" id="KAK3907209.1"/>
    </source>
</evidence>
<dbReference type="Proteomes" id="UP001219518">
    <property type="component" value="Unassembled WGS sequence"/>
</dbReference>
<comment type="caution">
    <text evidence="2">The sequence shown here is derived from an EMBL/GenBank/DDBJ whole genome shotgun (WGS) entry which is preliminary data.</text>
</comment>
<proteinExistence type="predicted"/>
<accession>A0AAE1GPS9</accession>
<feature type="compositionally biased region" description="Basic residues" evidence="1">
    <location>
        <begin position="22"/>
        <end position="32"/>
    </location>
</feature>
<keyword evidence="3" id="KW-1185">Reference proteome</keyword>
<gene>
    <name evidence="2" type="ORF">KUF71_002899</name>
</gene>
<organism evidence="2 3">
    <name type="scientific">Frankliniella fusca</name>
    <dbReference type="NCBI Taxonomy" id="407009"/>
    <lineage>
        <taxon>Eukaryota</taxon>
        <taxon>Metazoa</taxon>
        <taxon>Ecdysozoa</taxon>
        <taxon>Arthropoda</taxon>
        <taxon>Hexapoda</taxon>
        <taxon>Insecta</taxon>
        <taxon>Pterygota</taxon>
        <taxon>Neoptera</taxon>
        <taxon>Paraneoptera</taxon>
        <taxon>Thysanoptera</taxon>
        <taxon>Terebrantia</taxon>
        <taxon>Thripoidea</taxon>
        <taxon>Thripidae</taxon>
        <taxon>Frankliniella</taxon>
    </lineage>
</organism>
<sequence length="299" mass="32793">MARHSKMDDTDDSRASSDSKTAKRRVSRRAGKRSSSLKEEDYTNQRTRMFPLALVIQTLLSIRADFLDNHLTDINELSSKVTGRSATEGYFTSADYQDDSTTVSASLEQSDMSSDTSVDSRPTSSASSRPGSSLLGDVSIPHHTDSESRPKSAASSTSAIVHCNFDTSEDANSSACTSATPLSVSELSPSVQRHSMLGAVRPQENIQCSPSLQCIEHCLAVFKRALPQAWTVICTRDSFHLLYLSLTSPKAVQREVRVYFNGTVSIYIHAQSIMDKQVLLNNTVPPLENDSQPIIQQEL</sequence>
<feature type="region of interest" description="Disordered" evidence="1">
    <location>
        <begin position="1"/>
        <end position="42"/>
    </location>
</feature>
<reference evidence="2" key="1">
    <citation type="submission" date="2021-07" db="EMBL/GenBank/DDBJ databases">
        <authorList>
            <person name="Catto M.A."/>
            <person name="Jacobson A."/>
            <person name="Kennedy G."/>
            <person name="Labadie P."/>
            <person name="Hunt B.G."/>
            <person name="Srinivasan R."/>
        </authorList>
    </citation>
    <scope>NUCLEOTIDE SEQUENCE</scope>
    <source>
        <strain evidence="2">PL_HMW_Pooled</strain>
        <tissue evidence="2">Head</tissue>
    </source>
</reference>
<evidence type="ECO:0000256" key="1">
    <source>
        <dbReference type="SAM" id="MobiDB-lite"/>
    </source>
</evidence>
<evidence type="ECO:0000313" key="3">
    <source>
        <dbReference type="Proteomes" id="UP001219518"/>
    </source>
</evidence>
<feature type="compositionally biased region" description="Basic and acidic residues" evidence="1">
    <location>
        <begin position="140"/>
        <end position="150"/>
    </location>
</feature>
<feature type="compositionally biased region" description="Low complexity" evidence="1">
    <location>
        <begin position="116"/>
        <end position="136"/>
    </location>
</feature>
<reference evidence="2" key="2">
    <citation type="journal article" date="2023" name="BMC Genomics">
        <title>Pest status, molecular evolution, and epigenetic factors derived from the genome assembly of Frankliniella fusca, a thysanopteran phytovirus vector.</title>
        <authorList>
            <person name="Catto M.A."/>
            <person name="Labadie P.E."/>
            <person name="Jacobson A.L."/>
            <person name="Kennedy G.G."/>
            <person name="Srinivasan R."/>
            <person name="Hunt B.G."/>
        </authorList>
    </citation>
    <scope>NUCLEOTIDE SEQUENCE</scope>
    <source>
        <strain evidence="2">PL_HMW_Pooled</strain>
    </source>
</reference>
<dbReference type="EMBL" id="JAHWGI010000003">
    <property type="protein sequence ID" value="KAK3907209.1"/>
    <property type="molecule type" value="Genomic_DNA"/>
</dbReference>
<protein>
    <submittedName>
        <fullName evidence="2">2-C-methyl-D-erythritol 2,4-cyclodiphosphate synthase</fullName>
    </submittedName>
</protein>
<feature type="compositionally biased region" description="Basic and acidic residues" evidence="1">
    <location>
        <begin position="1"/>
        <end position="21"/>
    </location>
</feature>
<feature type="region of interest" description="Disordered" evidence="1">
    <location>
        <begin position="97"/>
        <end position="154"/>
    </location>
</feature>
<feature type="compositionally biased region" description="Polar residues" evidence="1">
    <location>
        <begin position="99"/>
        <end position="115"/>
    </location>
</feature>